<feature type="domain" description="C2H2-type" evidence="11">
    <location>
        <begin position="336"/>
        <end position="363"/>
    </location>
</feature>
<proteinExistence type="predicted"/>
<dbReference type="FunFam" id="3.30.160.60:FF:000624">
    <property type="entry name" value="zinc finger protein 697"/>
    <property type="match status" value="1"/>
</dbReference>
<feature type="region of interest" description="Disordered" evidence="10">
    <location>
        <begin position="36"/>
        <end position="77"/>
    </location>
</feature>
<keyword evidence="5" id="KW-0862">Zinc</keyword>
<dbReference type="GO" id="GO:0008270">
    <property type="term" value="F:zinc ion binding"/>
    <property type="evidence" value="ECO:0007669"/>
    <property type="project" value="UniProtKB-KW"/>
</dbReference>
<evidence type="ECO:0000256" key="6">
    <source>
        <dbReference type="ARBA" id="ARBA00023015"/>
    </source>
</evidence>
<keyword evidence="7" id="KW-0804">Transcription</keyword>
<evidence type="ECO:0000256" key="7">
    <source>
        <dbReference type="ARBA" id="ARBA00023163"/>
    </source>
</evidence>
<dbReference type="Pfam" id="PF00096">
    <property type="entry name" value="zf-C2H2"/>
    <property type="match status" value="5"/>
</dbReference>
<feature type="domain" description="C2H2-type" evidence="11">
    <location>
        <begin position="278"/>
        <end position="305"/>
    </location>
</feature>
<evidence type="ECO:0000256" key="5">
    <source>
        <dbReference type="ARBA" id="ARBA00022833"/>
    </source>
</evidence>
<dbReference type="InterPro" id="IPR013087">
    <property type="entry name" value="Znf_C2H2_type"/>
</dbReference>
<dbReference type="AlphaFoldDB" id="A0A8B9BY32"/>
<dbReference type="Pfam" id="PF12874">
    <property type="entry name" value="zf-met"/>
    <property type="match status" value="1"/>
</dbReference>
<keyword evidence="3" id="KW-0677">Repeat</keyword>
<reference evidence="12" key="2">
    <citation type="submission" date="2025-09" db="UniProtKB">
        <authorList>
            <consortium name="Ensembl"/>
        </authorList>
    </citation>
    <scope>IDENTIFICATION</scope>
</reference>
<evidence type="ECO:0000256" key="2">
    <source>
        <dbReference type="ARBA" id="ARBA00022723"/>
    </source>
</evidence>
<dbReference type="Ensembl" id="ENSABRT00000016205.1">
    <property type="protein sequence ID" value="ENSABRP00000011320.1"/>
    <property type="gene ID" value="ENSABRG00000010151.1"/>
</dbReference>
<dbReference type="Proteomes" id="UP000694426">
    <property type="component" value="Unplaced"/>
</dbReference>
<comment type="subcellular location">
    <subcellularLocation>
        <location evidence="1">Nucleus</location>
    </subcellularLocation>
</comment>
<protein>
    <recommendedName>
        <fullName evidence="11">C2H2-type domain-containing protein</fullName>
    </recommendedName>
</protein>
<dbReference type="SMART" id="SM00355">
    <property type="entry name" value="ZnF_C2H2"/>
    <property type="match status" value="7"/>
</dbReference>
<dbReference type="Gene3D" id="3.30.160.60">
    <property type="entry name" value="Classic Zinc Finger"/>
    <property type="match status" value="7"/>
</dbReference>
<dbReference type="GO" id="GO:0005634">
    <property type="term" value="C:nucleus"/>
    <property type="evidence" value="ECO:0007669"/>
    <property type="project" value="UniProtKB-SubCell"/>
</dbReference>
<evidence type="ECO:0000256" key="3">
    <source>
        <dbReference type="ARBA" id="ARBA00022737"/>
    </source>
</evidence>
<keyword evidence="2" id="KW-0479">Metal-binding</keyword>
<dbReference type="PANTHER" id="PTHR23226:SF355">
    <property type="entry name" value="ZINC FINGER AND BTB DOMAIN CONTAINING 16"/>
    <property type="match status" value="1"/>
</dbReference>
<dbReference type="PROSITE" id="PS00028">
    <property type="entry name" value="ZINC_FINGER_C2H2_1"/>
    <property type="match status" value="6"/>
</dbReference>
<evidence type="ECO:0000313" key="13">
    <source>
        <dbReference type="Proteomes" id="UP000694426"/>
    </source>
</evidence>
<dbReference type="InterPro" id="IPR036236">
    <property type="entry name" value="Znf_C2H2_sf"/>
</dbReference>
<keyword evidence="8" id="KW-0539">Nucleus</keyword>
<dbReference type="GeneTree" id="ENSGT00940000161688"/>
<evidence type="ECO:0000256" key="1">
    <source>
        <dbReference type="ARBA" id="ARBA00004123"/>
    </source>
</evidence>
<evidence type="ECO:0000256" key="10">
    <source>
        <dbReference type="SAM" id="MobiDB-lite"/>
    </source>
</evidence>
<organism evidence="12 13">
    <name type="scientific">Anser brachyrhynchus</name>
    <name type="common">Pink-footed goose</name>
    <dbReference type="NCBI Taxonomy" id="132585"/>
    <lineage>
        <taxon>Eukaryota</taxon>
        <taxon>Metazoa</taxon>
        <taxon>Chordata</taxon>
        <taxon>Craniata</taxon>
        <taxon>Vertebrata</taxon>
        <taxon>Euteleostomi</taxon>
        <taxon>Archelosauria</taxon>
        <taxon>Archosauria</taxon>
        <taxon>Dinosauria</taxon>
        <taxon>Saurischia</taxon>
        <taxon>Theropoda</taxon>
        <taxon>Coelurosauria</taxon>
        <taxon>Aves</taxon>
        <taxon>Neognathae</taxon>
        <taxon>Galloanserae</taxon>
        <taxon>Anseriformes</taxon>
        <taxon>Anatidae</taxon>
        <taxon>Anserinae</taxon>
        <taxon>Anser</taxon>
    </lineage>
</organism>
<reference evidence="12" key="1">
    <citation type="submission" date="2025-08" db="UniProtKB">
        <authorList>
            <consortium name="Ensembl"/>
        </authorList>
    </citation>
    <scope>IDENTIFICATION</scope>
</reference>
<name>A0A8B9BY32_9AVES</name>
<feature type="domain" description="C2H2-type" evidence="11">
    <location>
        <begin position="137"/>
        <end position="164"/>
    </location>
</feature>
<dbReference type="FunFam" id="3.30.160.60:FF:000145">
    <property type="entry name" value="Zinc finger protein 574"/>
    <property type="match status" value="1"/>
</dbReference>
<sequence length="410" mass="46653">MVQPVPNKTYCAVSEPDILSRIERDEELCTRGCQVTPQPCIRDGQEPPQTPEETGRKEEAVGEQKVPSEAGTGTLPECQEDVLLQPVPVPALRSASAIQNCPGEQAKPRSKKKQSKCSSNSLLMGDCRRGYVREWSHPCTECGKRFRLKINLIIHQRSHAKEGPYECTVCEISFADKSHLVWGNTHPELRIGPRKKLCRAPGSTAHSLGNRTHAGGAWLGQTKEEQDTGNPSRAHFSPQSTLRNYTKRPLKCDLCNKFLSCPSALQRHLQTHSEKRAYKCNKCQEFFPQKKTLIIHRRVHSGRSPGVLWCSYCGKTFSHPSNLTRHQRIHTGERPYKCSECDKSYRRKDYLLNHLRRHSGEGLFQCHLCRKRFVLRRSLIKHQESHVQETQLTVGAWPCAEVRESVVHSR</sequence>
<feature type="domain" description="C2H2-type" evidence="11">
    <location>
        <begin position="364"/>
        <end position="391"/>
    </location>
</feature>
<evidence type="ECO:0000313" key="12">
    <source>
        <dbReference type="Ensembl" id="ENSABRP00000011320.1"/>
    </source>
</evidence>
<keyword evidence="4 9" id="KW-0863">Zinc-finger</keyword>
<evidence type="ECO:0000256" key="4">
    <source>
        <dbReference type="ARBA" id="ARBA00022771"/>
    </source>
</evidence>
<dbReference type="FunFam" id="3.30.160.60:FF:000012">
    <property type="entry name" value="RB-associated KRAB zinc finger protein-like"/>
    <property type="match status" value="1"/>
</dbReference>
<feature type="domain" description="C2H2-type" evidence="11">
    <location>
        <begin position="250"/>
        <end position="277"/>
    </location>
</feature>
<evidence type="ECO:0000256" key="8">
    <source>
        <dbReference type="ARBA" id="ARBA00023242"/>
    </source>
</evidence>
<evidence type="ECO:0000256" key="9">
    <source>
        <dbReference type="PROSITE-ProRule" id="PRU00042"/>
    </source>
</evidence>
<evidence type="ECO:0000259" key="11">
    <source>
        <dbReference type="PROSITE" id="PS50157"/>
    </source>
</evidence>
<keyword evidence="6" id="KW-0805">Transcription regulation</keyword>
<feature type="compositionally biased region" description="Basic and acidic residues" evidence="10">
    <location>
        <begin position="53"/>
        <end position="62"/>
    </location>
</feature>
<keyword evidence="13" id="KW-1185">Reference proteome</keyword>
<dbReference type="PROSITE" id="PS50157">
    <property type="entry name" value="ZINC_FINGER_C2H2_2"/>
    <property type="match status" value="6"/>
</dbReference>
<dbReference type="SUPFAM" id="SSF57667">
    <property type="entry name" value="beta-beta-alpha zinc fingers"/>
    <property type="match status" value="4"/>
</dbReference>
<dbReference type="PANTHER" id="PTHR23226">
    <property type="entry name" value="ZINC FINGER AND SCAN DOMAIN-CONTAINING"/>
    <property type="match status" value="1"/>
</dbReference>
<feature type="domain" description="C2H2-type" evidence="11">
    <location>
        <begin position="308"/>
        <end position="335"/>
    </location>
</feature>
<accession>A0A8B9BY32</accession>
<dbReference type="FunFam" id="3.30.160.60:FF:001818">
    <property type="entry name" value="GDNF-inducible zinc finger protein 1 isoform X1"/>
    <property type="match status" value="1"/>
</dbReference>